<keyword evidence="2" id="KW-1185">Reference proteome</keyword>
<accession>A0A8R2NSN6</accession>
<dbReference type="RefSeq" id="XP_029344603.1">
    <property type="nucleotide sequence ID" value="XM_029488743.1"/>
</dbReference>
<evidence type="ECO:0000313" key="2">
    <source>
        <dbReference type="Proteomes" id="UP000007819"/>
    </source>
</evidence>
<dbReference type="KEGG" id="api:115033909"/>
<dbReference type="Proteomes" id="UP000007819">
    <property type="component" value="Chromosome A1"/>
</dbReference>
<dbReference type="AlphaFoldDB" id="A0A8R2NSN6"/>
<evidence type="ECO:0000313" key="1">
    <source>
        <dbReference type="EnsemblMetazoa" id="XP_029344603.1"/>
    </source>
</evidence>
<dbReference type="GeneID" id="115033909"/>
<dbReference type="EnsemblMetazoa" id="XM_029488743.1">
    <property type="protein sequence ID" value="XP_029344603.1"/>
    <property type="gene ID" value="LOC115033909"/>
</dbReference>
<name>A0A8R2NSN6_ACYPI</name>
<protein>
    <submittedName>
        <fullName evidence="1">Uncharacterized protein</fullName>
    </submittedName>
</protein>
<reference evidence="2" key="1">
    <citation type="submission" date="2010-06" db="EMBL/GenBank/DDBJ databases">
        <authorList>
            <person name="Jiang H."/>
            <person name="Abraham K."/>
            <person name="Ali S."/>
            <person name="Alsbrooks S.L."/>
            <person name="Anim B.N."/>
            <person name="Anosike U.S."/>
            <person name="Attaway T."/>
            <person name="Bandaranaike D.P."/>
            <person name="Battles P.K."/>
            <person name="Bell S.N."/>
            <person name="Bell A.V."/>
            <person name="Beltran B."/>
            <person name="Bickham C."/>
            <person name="Bustamante Y."/>
            <person name="Caleb T."/>
            <person name="Canada A."/>
            <person name="Cardenas V."/>
            <person name="Carter K."/>
            <person name="Chacko J."/>
            <person name="Chandrabose M.N."/>
            <person name="Chavez D."/>
            <person name="Chavez A."/>
            <person name="Chen L."/>
            <person name="Chu H.-S."/>
            <person name="Claassen K.J."/>
            <person name="Cockrell R."/>
            <person name="Collins M."/>
            <person name="Cooper J.A."/>
            <person name="Cree A."/>
            <person name="Curry S.M."/>
            <person name="Da Y."/>
            <person name="Dao M.D."/>
            <person name="Das B."/>
            <person name="Davila M.-L."/>
            <person name="Davy-Carroll L."/>
            <person name="Denson S."/>
            <person name="Dinh H."/>
            <person name="Ebong V.E."/>
            <person name="Edwards J.R."/>
            <person name="Egan A."/>
            <person name="El-Daye J."/>
            <person name="Escobedo L."/>
            <person name="Fernandez S."/>
            <person name="Fernando P.R."/>
            <person name="Flagg N."/>
            <person name="Forbes L.D."/>
            <person name="Fowler R.G."/>
            <person name="Fu Q."/>
            <person name="Gabisi R.A."/>
            <person name="Ganer J."/>
            <person name="Garbino Pronczuk A."/>
            <person name="Garcia R.M."/>
            <person name="Garner T."/>
            <person name="Garrett T.E."/>
            <person name="Gonzalez D.A."/>
            <person name="Hamid H."/>
            <person name="Hawkins E.S."/>
            <person name="Hirani K."/>
            <person name="Hogues M.E."/>
            <person name="Hollins B."/>
            <person name="Hsiao C.-H."/>
            <person name="Jabil R."/>
            <person name="James M.L."/>
            <person name="Jhangiani S.N."/>
            <person name="Johnson B."/>
            <person name="Johnson Q."/>
            <person name="Joshi V."/>
            <person name="Kalu J.B."/>
            <person name="Kam C."/>
            <person name="Kashfia A."/>
            <person name="Keebler J."/>
            <person name="Kisamo H."/>
            <person name="Kovar C.L."/>
            <person name="Lago L.A."/>
            <person name="Lai C.-Y."/>
            <person name="Laidlaw J."/>
            <person name="Lara F."/>
            <person name="Le T.-K."/>
            <person name="Lee S.L."/>
            <person name="Legall F.H."/>
            <person name="Lemon S.J."/>
            <person name="Lewis L.R."/>
            <person name="Li B."/>
            <person name="Liu Y."/>
            <person name="Liu Y.-S."/>
            <person name="Lopez J."/>
            <person name="Lozado R.J."/>
            <person name="Lu J."/>
            <person name="Madu R.C."/>
            <person name="Maheshwari M."/>
            <person name="Maheshwari R."/>
            <person name="Malloy K."/>
            <person name="Martinez E."/>
            <person name="Mathew T."/>
            <person name="Mercado I.C."/>
            <person name="Mercado C."/>
            <person name="Meyer B."/>
            <person name="Montgomery K."/>
            <person name="Morgan M.B."/>
            <person name="Munidasa M."/>
            <person name="Nazareth L.V."/>
            <person name="Nelson J."/>
            <person name="Ng B.M."/>
            <person name="Nguyen N.B."/>
            <person name="Nguyen P.Q."/>
            <person name="Nguyen T."/>
            <person name="Obregon M."/>
            <person name="Okwuonu G.O."/>
            <person name="Onwere C.G."/>
            <person name="Orozco G."/>
            <person name="Parra A."/>
            <person name="Patel S."/>
            <person name="Patil S."/>
            <person name="Perez A."/>
            <person name="Perez Y."/>
            <person name="Pham C."/>
            <person name="Primus E.L."/>
            <person name="Pu L.-L."/>
            <person name="Puazo M."/>
            <person name="Qin X."/>
            <person name="Quiroz J.B."/>
            <person name="Reese J."/>
            <person name="Richards S."/>
            <person name="Rives C.M."/>
            <person name="Robberts R."/>
            <person name="Ruiz S.J."/>
            <person name="Ruiz M.J."/>
            <person name="Santibanez J."/>
            <person name="Schneider B.W."/>
            <person name="Sisson I."/>
            <person name="Smith M."/>
            <person name="Sodergren E."/>
            <person name="Song X.-Z."/>
            <person name="Song B.B."/>
            <person name="Summersgill H."/>
            <person name="Thelus R."/>
            <person name="Thornton R.D."/>
            <person name="Trejos Z.Y."/>
            <person name="Usmani K."/>
            <person name="Vattathil S."/>
            <person name="Villasana D."/>
            <person name="Walker D.L."/>
            <person name="Wang S."/>
            <person name="Wang K."/>
            <person name="White C.S."/>
            <person name="Williams A.C."/>
            <person name="Williamson J."/>
            <person name="Wilson K."/>
            <person name="Woghiren I.O."/>
            <person name="Woodworth J.R."/>
            <person name="Worley K.C."/>
            <person name="Wright R.A."/>
            <person name="Wu W."/>
            <person name="Young L."/>
            <person name="Zhang L."/>
            <person name="Zhang J."/>
            <person name="Zhu Y."/>
            <person name="Muzny D.M."/>
            <person name="Weinstock G."/>
            <person name="Gibbs R.A."/>
        </authorList>
    </citation>
    <scope>NUCLEOTIDE SEQUENCE [LARGE SCALE GENOMIC DNA]</scope>
    <source>
        <strain evidence="2">LSR1</strain>
    </source>
</reference>
<organism evidence="1 2">
    <name type="scientific">Acyrthosiphon pisum</name>
    <name type="common">Pea aphid</name>
    <dbReference type="NCBI Taxonomy" id="7029"/>
    <lineage>
        <taxon>Eukaryota</taxon>
        <taxon>Metazoa</taxon>
        <taxon>Ecdysozoa</taxon>
        <taxon>Arthropoda</taxon>
        <taxon>Hexapoda</taxon>
        <taxon>Insecta</taxon>
        <taxon>Pterygota</taxon>
        <taxon>Neoptera</taxon>
        <taxon>Paraneoptera</taxon>
        <taxon>Hemiptera</taxon>
        <taxon>Sternorrhyncha</taxon>
        <taxon>Aphidomorpha</taxon>
        <taxon>Aphidoidea</taxon>
        <taxon>Aphididae</taxon>
        <taxon>Macrosiphini</taxon>
        <taxon>Acyrthosiphon</taxon>
    </lineage>
</organism>
<proteinExistence type="predicted"/>
<sequence>MMIIRYHLIKFVSFNGLVLYGKKMFNKPYIIPIEKIDLQDDKCNIIRLVDTQKKYLPGTVCSRFAAFVTSPTVRRLTGDPRARRLLQHRLQLDNPGLEFGIFRGVGVQLGLQPLVVLVQLFAAARDRCRLALQRHDRHLFHGHPQPIHVGPRDPQLGRQSLGHRPQLRLVRSASASTVKLVAPPRPDPCTSTAGPTVCCYTPVNTGTL</sequence>
<reference evidence="1" key="2">
    <citation type="submission" date="2022-06" db="UniProtKB">
        <authorList>
            <consortium name="EnsemblMetazoa"/>
        </authorList>
    </citation>
    <scope>IDENTIFICATION</scope>
</reference>